<accession>A0ABW0FKK6</accession>
<feature type="domain" description="DUF2061" evidence="2">
    <location>
        <begin position="115"/>
        <end position="165"/>
    </location>
</feature>
<evidence type="ECO:0000259" key="2">
    <source>
        <dbReference type="Pfam" id="PF09834"/>
    </source>
</evidence>
<evidence type="ECO:0000256" key="1">
    <source>
        <dbReference type="SAM" id="Phobius"/>
    </source>
</evidence>
<dbReference type="Proteomes" id="UP001596152">
    <property type="component" value="Unassembled WGS sequence"/>
</dbReference>
<feature type="transmembrane region" description="Helical" evidence="1">
    <location>
        <begin position="117"/>
        <end position="135"/>
    </location>
</feature>
<name>A0ABW0FKK6_9CAUL</name>
<dbReference type="Pfam" id="PF09834">
    <property type="entry name" value="DUF2061"/>
    <property type="match status" value="2"/>
</dbReference>
<dbReference type="RefSeq" id="WP_374036367.1">
    <property type="nucleotide sequence ID" value="NZ_CP169082.1"/>
</dbReference>
<protein>
    <submittedName>
        <fullName evidence="3">DUF2061 domain-containing protein</fullName>
    </submittedName>
</protein>
<evidence type="ECO:0000313" key="3">
    <source>
        <dbReference type="EMBL" id="MFC5342305.1"/>
    </source>
</evidence>
<organism evidence="3 4">
    <name type="scientific">Brevundimonas staleyi</name>
    <dbReference type="NCBI Taxonomy" id="74326"/>
    <lineage>
        <taxon>Bacteria</taxon>
        <taxon>Pseudomonadati</taxon>
        <taxon>Pseudomonadota</taxon>
        <taxon>Alphaproteobacteria</taxon>
        <taxon>Caulobacterales</taxon>
        <taxon>Caulobacteraceae</taxon>
        <taxon>Brevundimonas</taxon>
    </lineage>
</organism>
<comment type="caution">
    <text evidence="3">The sequence shown here is derived from an EMBL/GenBank/DDBJ whole genome shotgun (WGS) entry which is preliminary data.</text>
</comment>
<evidence type="ECO:0000313" key="4">
    <source>
        <dbReference type="Proteomes" id="UP001596152"/>
    </source>
</evidence>
<feature type="domain" description="DUF2061" evidence="2">
    <location>
        <begin position="14"/>
        <end position="64"/>
    </location>
</feature>
<feature type="transmembrane region" description="Helical" evidence="1">
    <location>
        <begin position="12"/>
        <end position="34"/>
    </location>
</feature>
<dbReference type="InterPro" id="IPR018638">
    <property type="entry name" value="DUF2061_membrane"/>
</dbReference>
<keyword evidence="4" id="KW-1185">Reference proteome</keyword>
<reference evidence="4" key="1">
    <citation type="journal article" date="2019" name="Int. J. Syst. Evol. Microbiol.">
        <title>The Global Catalogue of Microorganisms (GCM) 10K type strain sequencing project: providing services to taxonomists for standard genome sequencing and annotation.</title>
        <authorList>
            <consortium name="The Broad Institute Genomics Platform"/>
            <consortium name="The Broad Institute Genome Sequencing Center for Infectious Disease"/>
            <person name="Wu L."/>
            <person name="Ma J."/>
        </authorList>
    </citation>
    <scope>NUCLEOTIDE SEQUENCE [LARGE SCALE GENOMIC DNA]</scope>
    <source>
        <strain evidence="4">JCM 12125</strain>
    </source>
</reference>
<keyword evidence="1" id="KW-0812">Transmembrane</keyword>
<dbReference type="EMBL" id="JBHSLF010000001">
    <property type="protein sequence ID" value="MFC5342305.1"/>
    <property type="molecule type" value="Genomic_DNA"/>
</dbReference>
<sequence length="176" mass="19713">MVAELARSVRSLALKIASYGVMHLIVAMLVAWVITRDWRMALAIGMVEPFFQTIAYSIHDRVWHRIERRRRGSGIEETAEAVGARLDVMDAEEQARARAHHGHTHGLPSFRKIAIKTLTYGVMHFCVAVAVAFAITGDLKTALTVGIVEPLVQMVFFTLHDRLWASREARRAAQPA</sequence>
<proteinExistence type="predicted"/>
<keyword evidence="1" id="KW-1133">Transmembrane helix</keyword>
<keyword evidence="1" id="KW-0472">Membrane</keyword>
<gene>
    <name evidence="3" type="ORF">ACFPIE_00145</name>
</gene>